<feature type="signal peptide" evidence="2">
    <location>
        <begin position="1"/>
        <end position="21"/>
    </location>
</feature>
<keyword evidence="4" id="KW-1185">Reference proteome</keyword>
<dbReference type="GO" id="GO:0016790">
    <property type="term" value="F:thiolester hydrolase activity"/>
    <property type="evidence" value="ECO:0007669"/>
    <property type="project" value="TreeGrafter"/>
</dbReference>
<comment type="caution">
    <text evidence="3">The sequence shown here is derived from an EMBL/GenBank/DDBJ whole genome shotgun (WGS) entry which is preliminary data.</text>
</comment>
<dbReference type="Proteomes" id="UP001515480">
    <property type="component" value="Unassembled WGS sequence"/>
</dbReference>
<dbReference type="PANTHER" id="PTHR11247">
    <property type="entry name" value="PALMITOYL-PROTEIN THIOESTERASE/DOLICHYLDIPHOSPHATASE 1"/>
    <property type="match status" value="1"/>
</dbReference>
<sequence>MTMGVRVACAALLSLESLSAATVVASAAADRASPSDTLPDPADDAVPVVLMHGIADSSTSAAMQQLVDSILAAFPAKRVLALPVSNGLASILREMDRQLEELVRIIRADNSLKHGFDAMGFSQGGLLLRAYIERFNSPPVRRFISICSPQAGVGFCPLSPMFQWLCPMWRSGDPYRTGIAFSGYWKDVSSREVYLAENNFLANLNNELPTTNSTYKANMLALERYVLVMALRDKTVVPPASAVHGYWQWEDRLDRSSVQVPLVERPVLPMEETEGYQSDAIGLQTLHVTGRLHRLSFDGMQR</sequence>
<dbReference type="PANTHER" id="PTHR11247:SF8">
    <property type="entry name" value="PALMITOYL-PROTEIN THIOESTERASE 1"/>
    <property type="match status" value="1"/>
</dbReference>
<dbReference type="EMBL" id="JBGBPQ010000005">
    <property type="protein sequence ID" value="KAL1524169.1"/>
    <property type="molecule type" value="Genomic_DNA"/>
</dbReference>
<proteinExistence type="predicted"/>
<dbReference type="Pfam" id="PF02089">
    <property type="entry name" value="Palm_thioest"/>
    <property type="match status" value="1"/>
</dbReference>
<dbReference type="GO" id="GO:0005764">
    <property type="term" value="C:lysosome"/>
    <property type="evidence" value="ECO:0007669"/>
    <property type="project" value="TreeGrafter"/>
</dbReference>
<keyword evidence="2" id="KW-0732">Signal</keyword>
<accession>A0AB34JUR9</accession>
<dbReference type="Gene3D" id="3.40.50.1820">
    <property type="entry name" value="alpha/beta hydrolase"/>
    <property type="match status" value="1"/>
</dbReference>
<name>A0AB34JUR9_PRYPA</name>
<evidence type="ECO:0000313" key="3">
    <source>
        <dbReference type="EMBL" id="KAL1524169.1"/>
    </source>
</evidence>
<evidence type="ECO:0000313" key="4">
    <source>
        <dbReference type="Proteomes" id="UP001515480"/>
    </source>
</evidence>
<reference evidence="3 4" key="1">
    <citation type="journal article" date="2024" name="Science">
        <title>Giant polyketide synthase enzymes in the biosynthesis of giant marine polyether toxins.</title>
        <authorList>
            <person name="Fallon T.R."/>
            <person name="Shende V.V."/>
            <person name="Wierzbicki I.H."/>
            <person name="Pendleton A.L."/>
            <person name="Watervoot N.F."/>
            <person name="Auber R.P."/>
            <person name="Gonzalez D.J."/>
            <person name="Wisecaver J.H."/>
            <person name="Moore B.S."/>
        </authorList>
    </citation>
    <scope>NUCLEOTIDE SEQUENCE [LARGE SCALE GENOMIC DNA]</scope>
    <source>
        <strain evidence="3 4">12B1</strain>
    </source>
</reference>
<dbReference type="AlphaFoldDB" id="A0AB34JUR9"/>
<evidence type="ECO:0008006" key="5">
    <source>
        <dbReference type="Google" id="ProtNLM"/>
    </source>
</evidence>
<protein>
    <recommendedName>
        <fullName evidence="5">Palmitoyl-protein thioesterase 1</fullName>
    </recommendedName>
</protein>
<keyword evidence="1" id="KW-0378">Hydrolase</keyword>
<dbReference type="SUPFAM" id="SSF53474">
    <property type="entry name" value="alpha/beta-Hydrolases"/>
    <property type="match status" value="1"/>
</dbReference>
<evidence type="ECO:0000256" key="1">
    <source>
        <dbReference type="ARBA" id="ARBA00022801"/>
    </source>
</evidence>
<dbReference type="InterPro" id="IPR029058">
    <property type="entry name" value="AB_hydrolase_fold"/>
</dbReference>
<gene>
    <name evidence="3" type="ORF">AB1Y20_019078</name>
</gene>
<evidence type="ECO:0000256" key="2">
    <source>
        <dbReference type="SAM" id="SignalP"/>
    </source>
</evidence>
<feature type="chain" id="PRO_5044274121" description="Palmitoyl-protein thioesterase 1" evidence="2">
    <location>
        <begin position="22"/>
        <end position="302"/>
    </location>
</feature>
<organism evidence="3 4">
    <name type="scientific">Prymnesium parvum</name>
    <name type="common">Toxic golden alga</name>
    <dbReference type="NCBI Taxonomy" id="97485"/>
    <lineage>
        <taxon>Eukaryota</taxon>
        <taxon>Haptista</taxon>
        <taxon>Haptophyta</taxon>
        <taxon>Prymnesiophyceae</taxon>
        <taxon>Prymnesiales</taxon>
        <taxon>Prymnesiaceae</taxon>
        <taxon>Prymnesium</taxon>
    </lineage>
</organism>